<dbReference type="VEuPathDB" id="FungiDB:PYU1_G005370"/>
<protein>
    <submittedName>
        <fullName evidence="1">Uncharacterized protein</fullName>
    </submittedName>
</protein>
<dbReference type="eggNOG" id="ENOG502RYE2">
    <property type="taxonomic scope" value="Eukaryota"/>
</dbReference>
<dbReference type="STRING" id="431595.K3WK89"/>
<dbReference type="Proteomes" id="UP000019132">
    <property type="component" value="Unassembled WGS sequence"/>
</dbReference>
<evidence type="ECO:0000313" key="1">
    <source>
        <dbReference type="EnsemblProtists" id="PYU1_T005381"/>
    </source>
</evidence>
<accession>K3WK89</accession>
<dbReference type="HOGENOM" id="CLU_1302558_0_0_1"/>
<reference evidence="2" key="2">
    <citation type="submission" date="2010-04" db="EMBL/GenBank/DDBJ databases">
        <authorList>
            <person name="Buell R."/>
            <person name="Hamilton J."/>
            <person name="Hostetler J."/>
        </authorList>
    </citation>
    <scope>NUCLEOTIDE SEQUENCE [LARGE SCALE GENOMIC DNA]</scope>
    <source>
        <strain evidence="2">DAOM:BR144</strain>
    </source>
</reference>
<reference evidence="2" key="1">
    <citation type="journal article" date="2010" name="Genome Biol.">
        <title>Genome sequence of the necrotrophic plant pathogen Pythium ultimum reveals original pathogenicity mechanisms and effector repertoire.</title>
        <authorList>
            <person name="Levesque C.A."/>
            <person name="Brouwer H."/>
            <person name="Cano L."/>
            <person name="Hamilton J.P."/>
            <person name="Holt C."/>
            <person name="Huitema E."/>
            <person name="Raffaele S."/>
            <person name="Robideau G.P."/>
            <person name="Thines M."/>
            <person name="Win J."/>
            <person name="Zerillo M.M."/>
            <person name="Beakes G.W."/>
            <person name="Boore J.L."/>
            <person name="Busam D."/>
            <person name="Dumas B."/>
            <person name="Ferriera S."/>
            <person name="Fuerstenberg S.I."/>
            <person name="Gachon C.M."/>
            <person name="Gaulin E."/>
            <person name="Govers F."/>
            <person name="Grenville-Briggs L."/>
            <person name="Horner N."/>
            <person name="Hostetler J."/>
            <person name="Jiang R.H."/>
            <person name="Johnson J."/>
            <person name="Krajaejun T."/>
            <person name="Lin H."/>
            <person name="Meijer H.J."/>
            <person name="Moore B."/>
            <person name="Morris P."/>
            <person name="Phuntmart V."/>
            <person name="Puiu D."/>
            <person name="Shetty J."/>
            <person name="Stajich J.E."/>
            <person name="Tripathy S."/>
            <person name="Wawra S."/>
            <person name="van West P."/>
            <person name="Whitty B.R."/>
            <person name="Coutinho P.M."/>
            <person name="Henrissat B."/>
            <person name="Martin F."/>
            <person name="Thomas P.D."/>
            <person name="Tyler B.M."/>
            <person name="De Vries R.P."/>
            <person name="Kamoun S."/>
            <person name="Yandell M."/>
            <person name="Tisserat N."/>
            <person name="Buell C.R."/>
        </authorList>
    </citation>
    <scope>NUCLEOTIDE SEQUENCE</scope>
    <source>
        <strain evidence="2">DAOM:BR144</strain>
    </source>
</reference>
<reference evidence="1" key="3">
    <citation type="submission" date="2015-02" db="UniProtKB">
        <authorList>
            <consortium name="EnsemblProtists"/>
        </authorList>
    </citation>
    <scope>IDENTIFICATION</scope>
    <source>
        <strain evidence="1">DAOM BR144</strain>
    </source>
</reference>
<sequence>MPRKLKILGAVVFGLLGVVAIGLGIAYQNGSSDSSSSDATSIAVTPMSETEENVTHLQHSTSFFLRADFSNAGAGVFLLSKAHWSDSFIVYPTIEKHSGPPQSGRERGSSMLETSDYVFHFERSVDGQSFLLVPENHRARYMKKSDAKYNNADELQDVFDNSQWPGYSLRVPIFEETNDTFQFAMGEFIVNGFFVSTALASTTYDVLQEESV</sequence>
<dbReference type="EnsemblProtists" id="PYU1_T005381">
    <property type="protein sequence ID" value="PYU1_T005381"/>
    <property type="gene ID" value="PYU1_G005370"/>
</dbReference>
<dbReference type="InParanoid" id="K3WK89"/>
<keyword evidence="2" id="KW-1185">Reference proteome</keyword>
<evidence type="ECO:0000313" key="2">
    <source>
        <dbReference type="Proteomes" id="UP000019132"/>
    </source>
</evidence>
<proteinExistence type="predicted"/>
<organism evidence="1 2">
    <name type="scientific">Globisporangium ultimum (strain ATCC 200006 / CBS 805.95 / DAOM BR144)</name>
    <name type="common">Pythium ultimum</name>
    <dbReference type="NCBI Taxonomy" id="431595"/>
    <lineage>
        <taxon>Eukaryota</taxon>
        <taxon>Sar</taxon>
        <taxon>Stramenopiles</taxon>
        <taxon>Oomycota</taxon>
        <taxon>Peronosporomycetes</taxon>
        <taxon>Pythiales</taxon>
        <taxon>Pythiaceae</taxon>
        <taxon>Globisporangium</taxon>
    </lineage>
</organism>
<dbReference type="AlphaFoldDB" id="K3WK89"/>
<name>K3WK89_GLOUD</name>
<dbReference type="EMBL" id="GL376633">
    <property type="status" value="NOT_ANNOTATED_CDS"/>
    <property type="molecule type" value="Genomic_DNA"/>
</dbReference>